<evidence type="ECO:0000313" key="1">
    <source>
        <dbReference type="EMBL" id="KAK8202021.1"/>
    </source>
</evidence>
<dbReference type="Proteomes" id="UP001320706">
    <property type="component" value="Unassembled WGS sequence"/>
</dbReference>
<keyword evidence="2" id="KW-1185">Reference proteome</keyword>
<proteinExistence type="predicted"/>
<organism evidence="1 2">
    <name type="scientific">Zalaria obscura</name>
    <dbReference type="NCBI Taxonomy" id="2024903"/>
    <lineage>
        <taxon>Eukaryota</taxon>
        <taxon>Fungi</taxon>
        <taxon>Dikarya</taxon>
        <taxon>Ascomycota</taxon>
        <taxon>Pezizomycotina</taxon>
        <taxon>Dothideomycetes</taxon>
        <taxon>Dothideomycetidae</taxon>
        <taxon>Dothideales</taxon>
        <taxon>Zalariaceae</taxon>
        <taxon>Zalaria</taxon>
    </lineage>
</organism>
<gene>
    <name evidence="1" type="ORF">M8818_005546</name>
</gene>
<protein>
    <submittedName>
        <fullName evidence="1">Uncharacterized protein</fullName>
    </submittedName>
</protein>
<sequence>MFFEGALQEGIALAIQQQKLVACFVRQGKLEAQPCGGRCSRCTDDDAESKVWEQEWLKKHLESHQDAGADTTLGDLLAEKAVLLRINAGSQEAGFLSAFCPLDKIPALIIIHNGQVLENLQAGISERDFVVRISKCVGFSLVEEDSALAGGSSMEARQQEHRATSVEEVGETTTSTSVPIQTPAPSNPTSIPSETPVPVPEPSPSPAVQGLLSERAARLEAERKTREAAEREAKRAAAKARREAAEKEQASSSSDPVPQARQNWIEQQRTRQKEAKLERERILKSIESDRQARKERDQQRRLLAQSETQAQMGAAGPSQTTSARSVSASKTCSLQIRLFDGTSLRRRFQSDATLATAVRTYVAEESATDIPYSFRQILTPHPSRTIEIAEENESLQALGLTPSATLVLVPVKGYTEAYAAGGAKGMVSRGLRLGYGLVSGTVGYVGGLVGGFLGYGAVNAATNEPYVGGTADEVEPSNVQGRSMAEDRPTNAGSRGTEGGIKIRTLADQRREQEGSEFYNGNQV</sequence>
<dbReference type="EMBL" id="JAMKPW020000033">
    <property type="protein sequence ID" value="KAK8202021.1"/>
    <property type="molecule type" value="Genomic_DNA"/>
</dbReference>
<evidence type="ECO:0000313" key="2">
    <source>
        <dbReference type="Proteomes" id="UP001320706"/>
    </source>
</evidence>
<name>A0ACC3S993_9PEZI</name>
<reference evidence="1" key="1">
    <citation type="submission" date="2024-02" db="EMBL/GenBank/DDBJ databases">
        <title>Metagenome Assembled Genome of Zalaria obscura JY119.</title>
        <authorList>
            <person name="Vighnesh L."/>
            <person name="Jagadeeshwari U."/>
            <person name="Venkata Ramana C."/>
            <person name="Sasikala C."/>
        </authorList>
    </citation>
    <scope>NUCLEOTIDE SEQUENCE</scope>
    <source>
        <strain evidence="1">JY119</strain>
    </source>
</reference>
<comment type="caution">
    <text evidence="1">The sequence shown here is derived from an EMBL/GenBank/DDBJ whole genome shotgun (WGS) entry which is preliminary data.</text>
</comment>
<accession>A0ACC3S993</accession>